<sequence length="169" mass="18565">MPERNSVGMRNAKTTLNGLTAMSLNFLDVCRFQMENSVSGVVSLRKTMAMTNTKAVMPVCTQKMILQDAHGDMAVMTLKTVPDRLMVDPVVLNSSAIICVAGMYAEDEYGPSDVAIAIMVMNSRFWFLEKRPYLASSSGDKTYSPSFGDSVVSVVGSFFGILTRTMWSF</sequence>
<reference evidence="1" key="2">
    <citation type="submission" date="2021-01" db="EMBL/GenBank/DDBJ databases">
        <authorList>
            <person name="Schikora-Tamarit M.A."/>
        </authorList>
    </citation>
    <scope>NUCLEOTIDE SEQUENCE</scope>
    <source>
        <strain evidence="1">NCAIM Y.01608</strain>
    </source>
</reference>
<organism evidence="1 2">
    <name type="scientific">Ogataea polymorpha</name>
    <dbReference type="NCBI Taxonomy" id="460523"/>
    <lineage>
        <taxon>Eukaryota</taxon>
        <taxon>Fungi</taxon>
        <taxon>Dikarya</taxon>
        <taxon>Ascomycota</taxon>
        <taxon>Saccharomycotina</taxon>
        <taxon>Pichiomycetes</taxon>
        <taxon>Pichiales</taxon>
        <taxon>Pichiaceae</taxon>
        <taxon>Ogataea</taxon>
    </lineage>
</organism>
<evidence type="ECO:0000313" key="1">
    <source>
        <dbReference type="EMBL" id="KAH3660636.1"/>
    </source>
</evidence>
<accession>A0A9P8T0I2</accession>
<dbReference type="EMBL" id="JAEUBD010001468">
    <property type="protein sequence ID" value="KAH3660636.1"/>
    <property type="molecule type" value="Genomic_DNA"/>
</dbReference>
<gene>
    <name evidence="1" type="ORF">OGATHE_004968</name>
</gene>
<dbReference type="Proteomes" id="UP000788993">
    <property type="component" value="Unassembled WGS sequence"/>
</dbReference>
<protein>
    <submittedName>
        <fullName evidence="1">Uncharacterized protein</fullName>
    </submittedName>
</protein>
<dbReference type="AlphaFoldDB" id="A0A9P8T0I2"/>
<keyword evidence="2" id="KW-1185">Reference proteome</keyword>
<evidence type="ECO:0000313" key="2">
    <source>
        <dbReference type="Proteomes" id="UP000788993"/>
    </source>
</evidence>
<name>A0A9P8T0I2_9ASCO</name>
<proteinExistence type="predicted"/>
<comment type="caution">
    <text evidence="1">The sequence shown here is derived from an EMBL/GenBank/DDBJ whole genome shotgun (WGS) entry which is preliminary data.</text>
</comment>
<reference evidence="1" key="1">
    <citation type="journal article" date="2021" name="Open Biol.">
        <title>Shared evolutionary footprints suggest mitochondrial oxidative damage underlies multiple complex I losses in fungi.</title>
        <authorList>
            <person name="Schikora-Tamarit M.A."/>
            <person name="Marcet-Houben M."/>
            <person name="Nosek J."/>
            <person name="Gabaldon T."/>
        </authorList>
    </citation>
    <scope>NUCLEOTIDE SEQUENCE</scope>
    <source>
        <strain evidence="1">NCAIM Y.01608</strain>
    </source>
</reference>